<dbReference type="PANTHER" id="PTHR31640">
    <property type="entry name" value="TRANSMEMBRANE PROTEIN KIAA1109"/>
    <property type="match status" value="1"/>
</dbReference>
<dbReference type="PANTHER" id="PTHR31640:SF1">
    <property type="entry name" value="BRIDGE-LIKE LIPID TRANSFER PROTEIN FAMILY MEMBER 1"/>
    <property type="match status" value="1"/>
</dbReference>
<protein>
    <submittedName>
        <fullName evidence="2">Uncharacterized protein</fullName>
    </submittedName>
</protein>
<dbReference type="AlphaFoldDB" id="A0A7R9JZI4"/>
<feature type="compositionally biased region" description="Polar residues" evidence="1">
    <location>
        <begin position="188"/>
        <end position="197"/>
    </location>
</feature>
<gene>
    <name evidence="2" type="ORF">TGEB3V08_LOCUS6077</name>
</gene>
<organism evidence="2">
    <name type="scientific">Timema genevievae</name>
    <name type="common">Walking stick</name>
    <dbReference type="NCBI Taxonomy" id="629358"/>
    <lineage>
        <taxon>Eukaryota</taxon>
        <taxon>Metazoa</taxon>
        <taxon>Ecdysozoa</taxon>
        <taxon>Arthropoda</taxon>
        <taxon>Hexapoda</taxon>
        <taxon>Insecta</taxon>
        <taxon>Pterygota</taxon>
        <taxon>Neoptera</taxon>
        <taxon>Polyneoptera</taxon>
        <taxon>Phasmatodea</taxon>
        <taxon>Timematodea</taxon>
        <taxon>Timematoidea</taxon>
        <taxon>Timematidae</taxon>
        <taxon>Timema</taxon>
    </lineage>
</organism>
<reference evidence="2" key="1">
    <citation type="submission" date="2020-11" db="EMBL/GenBank/DDBJ databases">
        <authorList>
            <person name="Tran Van P."/>
        </authorList>
    </citation>
    <scope>NUCLEOTIDE SEQUENCE</scope>
</reference>
<dbReference type="GO" id="GO:0098793">
    <property type="term" value="C:presynapse"/>
    <property type="evidence" value="ECO:0007669"/>
    <property type="project" value="GOC"/>
</dbReference>
<name>A0A7R9JZI4_TIMGE</name>
<proteinExistence type="predicted"/>
<dbReference type="GO" id="GO:0048488">
    <property type="term" value="P:synaptic vesicle endocytosis"/>
    <property type="evidence" value="ECO:0007669"/>
    <property type="project" value="TreeGrafter"/>
</dbReference>
<feature type="region of interest" description="Disordered" evidence="1">
    <location>
        <begin position="235"/>
        <end position="272"/>
    </location>
</feature>
<dbReference type="InterPro" id="IPR033616">
    <property type="entry name" value="BLTP1"/>
</dbReference>
<evidence type="ECO:0000313" key="2">
    <source>
        <dbReference type="EMBL" id="CAD7595535.1"/>
    </source>
</evidence>
<feature type="region of interest" description="Disordered" evidence="1">
    <location>
        <begin position="186"/>
        <end position="214"/>
    </location>
</feature>
<accession>A0A7R9JZI4</accession>
<dbReference type="EMBL" id="OE841399">
    <property type="protein sequence ID" value="CAD7595535.1"/>
    <property type="molecule type" value="Genomic_DNA"/>
</dbReference>
<sequence>MALAQKGAGLSGAVQFNRLRVMALAERWGPGFCVRALGILGLLASALGVQGLRAWTSPFASKPPCALMSRGAVQARLAVSVLACIKVNGLLAVVLKFVVRKVWGSLGGNYTRGISDTEGLVFWSNEVGVAEVMKDEGSYRRIPSSGAFGYSDLVLGGTRVDKNAEICTPKESKNHDISLVETCKEIGNNESPSPVSSHSDKRPPSRRFSYTSTSNRIANNIRDVPYARLMDHSPTNLLQPKLDSDSKLNNEHNNSTLGVPEKEQTPKSSVSDSKLAVNYFTTASAEPRSLTEVVIPGMGGRCNPSDTHHILDKVESVGQEVQRTVSMSSENHSEAFYSADEEVISQHACSSASRTSSLRHSAATSVQDSFMNRPRVKYERQAKSGRAVSDAGYNKRVASATRDKRLPAPACRMFLIQGRVPPGGCPQATPGGKKFSSEMNIVPNSSHMVPLLHTASTGTANTELQTHLTSHRSDHEIHTPEHRNQQLACGSMADMPPDWLTDKWRLVYITPPSFIIEHGEAMISRSLALLSRVCVPGEAMISRSLALLSRVCVYQKLEGGTLIDSSDTHSLSSTSFISAVSSQEDMTLVNLHVQVNKPIVDSPLLMSSYITHLSQVGCHNWTRSSLPLGCDAFTVPLFEQTESGHLIYIGYRYTPRFETLSEGFTSFKMVGRPSDHHTTPPHSTKTPTHPYVWDTSALMSSESGDFETDCEEELLNLQNEYGNRTTLIIKLKGDMDVMITPLVLESLQRKRWSQFLATDPEVPCLYLRPLALMSASLKPILWDGGREGERRGVASQPTKVSFLSNKNRWITKTLDGTSYRTDAVTPTLASQHPLTVLNHLHARCVSKVEDANILKRDKSLSYLSQFQTNKKTANIFDALLDNCKKIASESALLKESSQWPEDATYRLLQEKAAQMKVVNITVLQASVVEEIISFSALDNIRDLTCVSLFAICFDNITTTFHFGKQWMDYLVKLEKRYQRNS</sequence>
<evidence type="ECO:0000256" key="1">
    <source>
        <dbReference type="SAM" id="MobiDB-lite"/>
    </source>
</evidence>